<organism evidence="3 4">
    <name type="scientific">Candidatus Scatousia excrementigallinarum</name>
    <dbReference type="NCBI Taxonomy" id="2840935"/>
    <lineage>
        <taxon>Bacteria</taxon>
        <taxon>Candidatus Scatousia</taxon>
    </lineage>
</organism>
<dbReference type="Pfam" id="PF13354">
    <property type="entry name" value="Beta-lactamase2"/>
    <property type="match status" value="1"/>
</dbReference>
<dbReference type="InterPro" id="IPR000871">
    <property type="entry name" value="Beta-lactam_class-A"/>
</dbReference>
<feature type="domain" description="Beta-lactamase class A catalytic" evidence="2">
    <location>
        <begin position="169"/>
        <end position="378"/>
    </location>
</feature>
<feature type="transmembrane region" description="Helical" evidence="1">
    <location>
        <begin position="66"/>
        <end position="88"/>
    </location>
</feature>
<dbReference type="AlphaFoldDB" id="A0A9D1F1I2"/>
<reference evidence="3" key="2">
    <citation type="journal article" date="2021" name="PeerJ">
        <title>Extensive microbial diversity within the chicken gut microbiome revealed by metagenomics and culture.</title>
        <authorList>
            <person name="Gilroy R."/>
            <person name="Ravi A."/>
            <person name="Getino M."/>
            <person name="Pursley I."/>
            <person name="Horton D.L."/>
            <person name="Alikhan N.F."/>
            <person name="Baker D."/>
            <person name="Gharbi K."/>
            <person name="Hall N."/>
            <person name="Watson M."/>
            <person name="Adriaenssens E.M."/>
            <person name="Foster-Nyarko E."/>
            <person name="Jarju S."/>
            <person name="Secka A."/>
            <person name="Antonio M."/>
            <person name="Oren A."/>
            <person name="Chaudhuri R.R."/>
            <person name="La Ragione R."/>
            <person name="Hildebrand F."/>
            <person name="Pallen M.J."/>
        </authorList>
    </citation>
    <scope>NUCLEOTIDE SEQUENCE</scope>
    <source>
        <strain evidence="3">6276</strain>
    </source>
</reference>
<evidence type="ECO:0000259" key="2">
    <source>
        <dbReference type="Pfam" id="PF13354"/>
    </source>
</evidence>
<dbReference type="PANTHER" id="PTHR35333:SF4">
    <property type="entry name" value="SLR0121 PROTEIN"/>
    <property type="match status" value="1"/>
</dbReference>
<dbReference type="InterPro" id="IPR012338">
    <property type="entry name" value="Beta-lactam/transpept-like"/>
</dbReference>
<dbReference type="EMBL" id="DVIU01000283">
    <property type="protein sequence ID" value="HIS37703.1"/>
    <property type="molecule type" value="Genomic_DNA"/>
</dbReference>
<evidence type="ECO:0000313" key="4">
    <source>
        <dbReference type="Proteomes" id="UP000823928"/>
    </source>
</evidence>
<keyword evidence="3" id="KW-0378">Hydrolase</keyword>
<comment type="caution">
    <text evidence="3">The sequence shown here is derived from an EMBL/GenBank/DDBJ whole genome shotgun (WGS) entry which is preliminary data.</text>
</comment>
<dbReference type="InterPro" id="IPR045155">
    <property type="entry name" value="Beta-lactam_cat"/>
</dbReference>
<accession>A0A9D1F1I2</accession>
<dbReference type="GO" id="GO:0046677">
    <property type="term" value="P:response to antibiotic"/>
    <property type="evidence" value="ECO:0007669"/>
    <property type="project" value="InterPro"/>
</dbReference>
<dbReference type="Gene3D" id="3.40.710.10">
    <property type="entry name" value="DD-peptidase/beta-lactamase superfamily"/>
    <property type="match status" value="1"/>
</dbReference>
<gene>
    <name evidence="3" type="ORF">IAC10_13945</name>
</gene>
<keyword evidence="1" id="KW-0472">Membrane</keyword>
<dbReference type="GO" id="GO:0008800">
    <property type="term" value="F:beta-lactamase activity"/>
    <property type="evidence" value="ECO:0007669"/>
    <property type="project" value="InterPro"/>
</dbReference>
<sequence length="405" mass="46083">MPELARKYERRDRYYYGNIYNDAPVRHINRQGNPFAAPYPQSVQTHQRVLRQKPKVNQKKVNRYNLIHRCISVAVMVAIGCTFLPFSFNRVTKSMFFKSPYPEIKSDYENIGFPTTGYLSNHLFNNIPQFRSAEQRKPLMTPLTENAHIVGIENGIKNLMAQYPTIQPSVFVWDYETGHFADINASEQYSAASIIKIPVLLQLFRSIEAKQVSLYDEMTLTNYYRAEGSGGLQFKAENSKYTLDDLARVMITDSDNSATNMIMSKIGSMTDVNQGIREWGLKHTHVKTWLPDLAGTNHTTARDLATMLYNIENPEFLSMSSREKIFDYMGHVKNNRLIQAGLGPGASFLHKTGDIGKMLGDAGIVYTPNGKKYIVVILANRPYNSVAGKDFIVHASEIIYNYMVK</sequence>
<dbReference type="PANTHER" id="PTHR35333">
    <property type="entry name" value="BETA-LACTAMASE"/>
    <property type="match status" value="1"/>
</dbReference>
<evidence type="ECO:0000313" key="3">
    <source>
        <dbReference type="EMBL" id="HIS37703.1"/>
    </source>
</evidence>
<evidence type="ECO:0000256" key="1">
    <source>
        <dbReference type="SAM" id="Phobius"/>
    </source>
</evidence>
<keyword evidence="1" id="KW-1133">Transmembrane helix</keyword>
<dbReference type="Proteomes" id="UP000823928">
    <property type="component" value="Unassembled WGS sequence"/>
</dbReference>
<keyword evidence="1" id="KW-0812">Transmembrane</keyword>
<protein>
    <submittedName>
        <fullName evidence="3">Serine hydrolase</fullName>
    </submittedName>
</protein>
<proteinExistence type="predicted"/>
<name>A0A9D1F1I2_9BACT</name>
<dbReference type="GO" id="GO:0030655">
    <property type="term" value="P:beta-lactam antibiotic catabolic process"/>
    <property type="evidence" value="ECO:0007669"/>
    <property type="project" value="InterPro"/>
</dbReference>
<reference evidence="3" key="1">
    <citation type="submission" date="2020-10" db="EMBL/GenBank/DDBJ databases">
        <authorList>
            <person name="Gilroy R."/>
        </authorList>
    </citation>
    <scope>NUCLEOTIDE SEQUENCE</scope>
    <source>
        <strain evidence="3">6276</strain>
    </source>
</reference>
<dbReference type="SUPFAM" id="SSF56601">
    <property type="entry name" value="beta-lactamase/transpeptidase-like"/>
    <property type="match status" value="1"/>
</dbReference>